<gene>
    <name evidence="1" type="ORF">V9T40_012261</name>
</gene>
<evidence type="ECO:0000313" key="1">
    <source>
        <dbReference type="EMBL" id="KAK7575975.1"/>
    </source>
</evidence>
<organism evidence="1 2">
    <name type="scientific">Parthenolecanium corni</name>
    <dbReference type="NCBI Taxonomy" id="536013"/>
    <lineage>
        <taxon>Eukaryota</taxon>
        <taxon>Metazoa</taxon>
        <taxon>Ecdysozoa</taxon>
        <taxon>Arthropoda</taxon>
        <taxon>Hexapoda</taxon>
        <taxon>Insecta</taxon>
        <taxon>Pterygota</taxon>
        <taxon>Neoptera</taxon>
        <taxon>Paraneoptera</taxon>
        <taxon>Hemiptera</taxon>
        <taxon>Sternorrhyncha</taxon>
        <taxon>Coccoidea</taxon>
        <taxon>Coccidae</taxon>
        <taxon>Parthenolecanium</taxon>
    </lineage>
</organism>
<protein>
    <submittedName>
        <fullName evidence="1">Uncharacterized protein</fullName>
    </submittedName>
</protein>
<dbReference type="AlphaFoldDB" id="A0AAN9T7H3"/>
<proteinExistence type="predicted"/>
<name>A0AAN9T7H3_9HEMI</name>
<reference evidence="1 2" key="1">
    <citation type="submission" date="2024-03" db="EMBL/GenBank/DDBJ databases">
        <title>Adaptation during the transition from Ophiocordyceps entomopathogen to insect associate is accompanied by gene loss and intensified selection.</title>
        <authorList>
            <person name="Ward C.M."/>
            <person name="Onetto C.A."/>
            <person name="Borneman A.R."/>
        </authorList>
    </citation>
    <scope>NUCLEOTIDE SEQUENCE [LARGE SCALE GENOMIC DNA]</scope>
    <source>
        <strain evidence="1">AWRI1</strain>
        <tissue evidence="1">Single Adult Female</tissue>
    </source>
</reference>
<sequence>MSSNSSSVRGVVDRWKEKTKFTITTNGTPFGQYRGIVFLSQLGPNTRKVWASKSLDDPTDDIIIGPLNHRRPSTHESHRNSMNIENVIVIQNRSALNNNENVSDIEPDYNYGHYKPRI</sequence>
<comment type="caution">
    <text evidence="1">The sequence shown here is derived from an EMBL/GenBank/DDBJ whole genome shotgun (WGS) entry which is preliminary data.</text>
</comment>
<dbReference type="Proteomes" id="UP001367676">
    <property type="component" value="Unassembled WGS sequence"/>
</dbReference>
<dbReference type="EMBL" id="JBBCAQ010000036">
    <property type="protein sequence ID" value="KAK7575975.1"/>
    <property type="molecule type" value="Genomic_DNA"/>
</dbReference>
<evidence type="ECO:0000313" key="2">
    <source>
        <dbReference type="Proteomes" id="UP001367676"/>
    </source>
</evidence>
<keyword evidence="2" id="KW-1185">Reference proteome</keyword>
<accession>A0AAN9T7H3</accession>